<dbReference type="AlphaFoldDB" id="A0A8E2AHB7"/>
<evidence type="ECO:0008006" key="3">
    <source>
        <dbReference type="Google" id="ProtNLM"/>
    </source>
</evidence>
<reference evidence="1 2" key="1">
    <citation type="submission" date="2016-07" db="EMBL/GenBank/DDBJ databases">
        <title>Draft genome of the white-rot fungus Obba rivulosa 3A-2.</title>
        <authorList>
            <consortium name="DOE Joint Genome Institute"/>
            <person name="Miettinen O."/>
            <person name="Riley R."/>
            <person name="Acob R."/>
            <person name="Barry K."/>
            <person name="Cullen D."/>
            <person name="De Vries R."/>
            <person name="Hainaut M."/>
            <person name="Hatakka A."/>
            <person name="Henrissat B."/>
            <person name="Hilden K."/>
            <person name="Kuo R."/>
            <person name="Labutti K."/>
            <person name="Lipzen A."/>
            <person name="Makela M.R."/>
            <person name="Sandor L."/>
            <person name="Spatafora J.W."/>
            <person name="Grigoriev I.V."/>
            <person name="Hibbett D.S."/>
        </authorList>
    </citation>
    <scope>NUCLEOTIDE SEQUENCE [LARGE SCALE GENOMIC DNA]</scope>
    <source>
        <strain evidence="1 2">3A-2</strain>
    </source>
</reference>
<proteinExistence type="predicted"/>
<accession>A0A8E2AHB7</accession>
<name>A0A8E2AHB7_9APHY</name>
<sequence length="94" mass="10891">MLTTKMLRRIAHRRLPSELIDMVIDFLHDDRNALRNCSISCQAMLSSCQVHLFQEICTAHTSSKGYKTDNLEHLNQLLQDSPHWPLHQGSVRTH</sequence>
<evidence type="ECO:0000313" key="2">
    <source>
        <dbReference type="Proteomes" id="UP000250043"/>
    </source>
</evidence>
<gene>
    <name evidence="1" type="ORF">OBBRIDRAFT_401087</name>
</gene>
<dbReference type="Proteomes" id="UP000250043">
    <property type="component" value="Unassembled WGS sequence"/>
</dbReference>
<keyword evidence="2" id="KW-1185">Reference proteome</keyword>
<protein>
    <recommendedName>
        <fullName evidence="3">F-box domain-containing protein</fullName>
    </recommendedName>
</protein>
<dbReference type="EMBL" id="KV722667">
    <property type="protein sequence ID" value="OCH84486.1"/>
    <property type="molecule type" value="Genomic_DNA"/>
</dbReference>
<dbReference type="OrthoDB" id="2744824at2759"/>
<evidence type="ECO:0000313" key="1">
    <source>
        <dbReference type="EMBL" id="OCH84486.1"/>
    </source>
</evidence>
<organism evidence="1 2">
    <name type="scientific">Obba rivulosa</name>
    <dbReference type="NCBI Taxonomy" id="1052685"/>
    <lineage>
        <taxon>Eukaryota</taxon>
        <taxon>Fungi</taxon>
        <taxon>Dikarya</taxon>
        <taxon>Basidiomycota</taxon>
        <taxon>Agaricomycotina</taxon>
        <taxon>Agaricomycetes</taxon>
        <taxon>Polyporales</taxon>
        <taxon>Gelatoporiaceae</taxon>
        <taxon>Obba</taxon>
    </lineage>
</organism>